<accession>A0A0H3A6U1</accession>
<dbReference type="AlphaFoldDB" id="A0A0H3A6U1"/>
<gene>
    <name evidence="1" type="ordered locus">Dvul_1017</name>
</gene>
<evidence type="ECO:0000313" key="1">
    <source>
        <dbReference type="EMBL" id="ABM28037.1"/>
    </source>
</evidence>
<dbReference type="Proteomes" id="UP000009173">
    <property type="component" value="Chromosome"/>
</dbReference>
<reference evidence="2" key="1">
    <citation type="journal article" date="2009" name="Environ. Microbiol.">
        <title>Contribution of mobile genetic elements to Desulfovibrio vulgaris genome plasticity.</title>
        <authorList>
            <person name="Walker C.B."/>
            <person name="Stolyar S."/>
            <person name="Chivian D."/>
            <person name="Pinel N."/>
            <person name="Gabster J.A."/>
            <person name="Dehal P.S."/>
            <person name="He Z."/>
            <person name="Yang Z.K."/>
            <person name="Yen H.C."/>
            <person name="Zhou J."/>
            <person name="Wall J.D."/>
            <person name="Hazen T.C."/>
            <person name="Arkin A.P."/>
            <person name="Stahl D.A."/>
        </authorList>
    </citation>
    <scope>NUCLEOTIDE SEQUENCE [LARGE SCALE GENOMIC DNA]</scope>
    <source>
        <strain evidence="2">DP4</strain>
    </source>
</reference>
<proteinExistence type="predicted"/>
<dbReference type="KEGG" id="dvl:Dvul_1017"/>
<evidence type="ECO:0000313" key="2">
    <source>
        <dbReference type="Proteomes" id="UP000009173"/>
    </source>
</evidence>
<name>A0A0H3A6U1_NITV4</name>
<dbReference type="HOGENOM" id="CLU_1275963_0_0_7"/>
<protein>
    <recommendedName>
        <fullName evidence="3">Biotin attachment protein</fullName>
    </recommendedName>
</protein>
<evidence type="ECO:0008006" key="3">
    <source>
        <dbReference type="Google" id="ProtNLM"/>
    </source>
</evidence>
<dbReference type="RefSeq" id="WP_011791988.1">
    <property type="nucleotide sequence ID" value="NC_008751.1"/>
</dbReference>
<dbReference type="EMBL" id="CP000527">
    <property type="protein sequence ID" value="ABM28037.1"/>
    <property type="molecule type" value="Genomic_DNA"/>
</dbReference>
<sequence length="216" mass="24363">MLDVTKLLEEIKASPYEEIQVVAPHCGVVSFGDLAVGTRVRGVSGMWKEKPGTLLATIEREHNKKPIHAGEKGEVTSIETSLEGRFVEARTPLMVIRHFLSRDEVLRIILQRTLNLFNAPERAKYYFTPDVDKKIKASGSRSVTVHDGMELFIMSRMKREVSLGYSGPDGVIYAVYFQHNENVDAGQPLIGVCPQEQLPLIEEVVARVQTEWEERE</sequence>
<dbReference type="Gene3D" id="2.40.50.100">
    <property type="match status" value="1"/>
</dbReference>
<organism evidence="1 2">
    <name type="scientific">Nitratidesulfovibrio vulgaris (strain DP4)</name>
    <name type="common">Desulfovibrio vulgaris</name>
    <dbReference type="NCBI Taxonomy" id="391774"/>
    <lineage>
        <taxon>Bacteria</taxon>
        <taxon>Pseudomonadati</taxon>
        <taxon>Thermodesulfobacteriota</taxon>
        <taxon>Desulfovibrionia</taxon>
        <taxon>Desulfovibrionales</taxon>
        <taxon>Desulfovibrionaceae</taxon>
        <taxon>Nitratidesulfovibrio</taxon>
    </lineage>
</organism>